<reference evidence="2" key="2">
    <citation type="journal article" date="2015" name="Data Brief">
        <title>Shoot transcriptome of the giant reed, Arundo donax.</title>
        <authorList>
            <person name="Barrero R.A."/>
            <person name="Guerrero F.D."/>
            <person name="Moolhuijzen P."/>
            <person name="Goolsby J.A."/>
            <person name="Tidwell J."/>
            <person name="Bellgard S.E."/>
            <person name="Bellgard M.I."/>
        </authorList>
    </citation>
    <scope>NUCLEOTIDE SEQUENCE</scope>
    <source>
        <tissue evidence="2">Shoot tissue taken approximately 20 cm above the soil surface</tissue>
    </source>
</reference>
<proteinExistence type="predicted"/>
<dbReference type="EMBL" id="GBRH01253425">
    <property type="protein sequence ID" value="JAD44470.1"/>
    <property type="molecule type" value="Transcribed_RNA"/>
</dbReference>
<sequence>MTRFINSHYATISILPSVMQLIACWIFFLFREVPLDFLLILALLLWLIGRWLMLIRYSGCHGFQVHQVGELLVQVLFDGQGAYAFSFLELYRWILFFLLPACRFPHCLLRNSFCLWAGSSTISSVQPLLSNRTR</sequence>
<evidence type="ECO:0000256" key="1">
    <source>
        <dbReference type="SAM" id="Phobius"/>
    </source>
</evidence>
<keyword evidence="1" id="KW-0812">Transmembrane</keyword>
<organism evidence="2">
    <name type="scientific">Arundo donax</name>
    <name type="common">Giant reed</name>
    <name type="synonym">Donax arundinaceus</name>
    <dbReference type="NCBI Taxonomy" id="35708"/>
    <lineage>
        <taxon>Eukaryota</taxon>
        <taxon>Viridiplantae</taxon>
        <taxon>Streptophyta</taxon>
        <taxon>Embryophyta</taxon>
        <taxon>Tracheophyta</taxon>
        <taxon>Spermatophyta</taxon>
        <taxon>Magnoliopsida</taxon>
        <taxon>Liliopsida</taxon>
        <taxon>Poales</taxon>
        <taxon>Poaceae</taxon>
        <taxon>PACMAD clade</taxon>
        <taxon>Arundinoideae</taxon>
        <taxon>Arundineae</taxon>
        <taxon>Arundo</taxon>
    </lineage>
</organism>
<reference evidence="2" key="1">
    <citation type="submission" date="2014-09" db="EMBL/GenBank/DDBJ databases">
        <authorList>
            <person name="Magalhaes I.L.F."/>
            <person name="Oliveira U."/>
            <person name="Santos F.R."/>
            <person name="Vidigal T.H.D.A."/>
            <person name="Brescovit A.D."/>
            <person name="Santos A.J."/>
        </authorList>
    </citation>
    <scope>NUCLEOTIDE SEQUENCE</scope>
    <source>
        <tissue evidence="2">Shoot tissue taken approximately 20 cm above the soil surface</tissue>
    </source>
</reference>
<keyword evidence="1" id="KW-1133">Transmembrane helix</keyword>
<dbReference type="AlphaFoldDB" id="A0A0A9A634"/>
<accession>A0A0A9A634</accession>
<evidence type="ECO:0000313" key="2">
    <source>
        <dbReference type="EMBL" id="JAD44470.1"/>
    </source>
</evidence>
<feature type="transmembrane region" description="Helical" evidence="1">
    <location>
        <begin position="37"/>
        <end position="55"/>
    </location>
</feature>
<feature type="transmembrane region" description="Helical" evidence="1">
    <location>
        <begin position="12"/>
        <end position="31"/>
    </location>
</feature>
<protein>
    <submittedName>
        <fullName evidence="2">Uncharacterized protein</fullName>
    </submittedName>
</protein>
<keyword evidence="1" id="KW-0472">Membrane</keyword>
<name>A0A0A9A634_ARUDO</name>